<protein>
    <submittedName>
        <fullName evidence="1">Uncharacterized protein</fullName>
    </submittedName>
</protein>
<sequence length="90" mass="9637">MASTLEKIASELADDTLAIMQKTGEDRLHYEVAKVLGASSQTLEEAYLTEVRVRLAGKAAKKFLKEKVSDLAKEAKAAAQNAGQKTGDQG</sequence>
<name>A0AAJ1X370_9RHOB</name>
<evidence type="ECO:0000313" key="2">
    <source>
        <dbReference type="Proteomes" id="UP001227162"/>
    </source>
</evidence>
<dbReference type="AlphaFoldDB" id="A0AAJ1X370"/>
<dbReference type="RefSeq" id="WP_317624627.1">
    <property type="nucleotide sequence ID" value="NZ_JANFFA010000001.1"/>
</dbReference>
<dbReference type="EMBL" id="JANFFA010000001">
    <property type="protein sequence ID" value="MDQ2093023.1"/>
    <property type="molecule type" value="Genomic_DNA"/>
</dbReference>
<dbReference type="Proteomes" id="UP001227162">
    <property type="component" value="Unassembled WGS sequence"/>
</dbReference>
<accession>A0AAJ1X370</accession>
<reference evidence="1" key="1">
    <citation type="submission" date="2022-07" db="EMBL/GenBank/DDBJ databases">
        <authorList>
            <person name="Otstavnykh N."/>
            <person name="Isaeva M."/>
            <person name="Bystritskaya E."/>
        </authorList>
    </citation>
    <scope>NUCLEOTIDE SEQUENCE</scope>
    <source>
        <strain evidence="1">10Alg 79</strain>
    </source>
</reference>
<organism evidence="1 2">
    <name type="scientific">Rhodalgimonas zhirmunskyi</name>
    <dbReference type="NCBI Taxonomy" id="2964767"/>
    <lineage>
        <taxon>Bacteria</taxon>
        <taxon>Pseudomonadati</taxon>
        <taxon>Pseudomonadota</taxon>
        <taxon>Alphaproteobacteria</taxon>
        <taxon>Rhodobacterales</taxon>
        <taxon>Roseobacteraceae</taxon>
        <taxon>Rhodalgimonas</taxon>
    </lineage>
</organism>
<evidence type="ECO:0000313" key="1">
    <source>
        <dbReference type="EMBL" id="MDQ2093023.1"/>
    </source>
</evidence>
<keyword evidence="2" id="KW-1185">Reference proteome</keyword>
<reference evidence="1" key="2">
    <citation type="submission" date="2023-04" db="EMBL/GenBank/DDBJ databases">
        <title>'Rhodoalgimonas zhirmunskyi' gen. nov., isolated from a red alga.</title>
        <authorList>
            <person name="Nedashkovskaya O.I."/>
            <person name="Otstavnykh N.Y."/>
            <person name="Bystritskaya E.P."/>
            <person name="Balabanova L.A."/>
            <person name="Isaeva M.P."/>
        </authorList>
    </citation>
    <scope>NUCLEOTIDE SEQUENCE</scope>
    <source>
        <strain evidence="1">10Alg 79</strain>
    </source>
</reference>
<comment type="caution">
    <text evidence="1">The sequence shown here is derived from an EMBL/GenBank/DDBJ whole genome shotgun (WGS) entry which is preliminary data.</text>
</comment>
<proteinExistence type="predicted"/>
<gene>
    <name evidence="1" type="ORF">NOI20_02760</name>
</gene>